<evidence type="ECO:0000313" key="8">
    <source>
        <dbReference type="EMBL" id="SDW22696.1"/>
    </source>
</evidence>
<keyword evidence="2 7" id="KW-0732">Signal</keyword>
<organism evidence="8 9">
    <name type="scientific">Saccharopolyspora shandongensis</name>
    <dbReference type="NCBI Taxonomy" id="418495"/>
    <lineage>
        <taxon>Bacteria</taxon>
        <taxon>Bacillati</taxon>
        <taxon>Actinomycetota</taxon>
        <taxon>Actinomycetes</taxon>
        <taxon>Pseudonocardiales</taxon>
        <taxon>Pseudonocardiaceae</taxon>
        <taxon>Saccharopolyspora</taxon>
    </lineage>
</organism>
<keyword evidence="3" id="KW-0472">Membrane</keyword>
<gene>
    <name evidence="8" type="ORF">SAMN05216215_100214</name>
</gene>
<dbReference type="OrthoDB" id="4427395at2"/>
<evidence type="ECO:0000256" key="1">
    <source>
        <dbReference type="ARBA" id="ARBA00022475"/>
    </source>
</evidence>
<dbReference type="Pfam" id="PF14041">
    <property type="entry name" value="Lipoprotein_21"/>
    <property type="match status" value="1"/>
</dbReference>
<dbReference type="RefSeq" id="WP_093260572.1">
    <property type="nucleotide sequence ID" value="NZ_FNOK01000002.1"/>
</dbReference>
<dbReference type="PROSITE" id="PS51257">
    <property type="entry name" value="PROKAR_LIPOPROTEIN"/>
    <property type="match status" value="1"/>
</dbReference>
<evidence type="ECO:0000256" key="6">
    <source>
        <dbReference type="SAM" id="MobiDB-lite"/>
    </source>
</evidence>
<feature type="signal peptide" evidence="7">
    <location>
        <begin position="1"/>
        <end position="27"/>
    </location>
</feature>
<evidence type="ECO:0000256" key="2">
    <source>
        <dbReference type="ARBA" id="ARBA00022729"/>
    </source>
</evidence>
<protein>
    <submittedName>
        <fullName evidence="8">LppP/LprE lipoprotein</fullName>
    </submittedName>
</protein>
<dbReference type="Proteomes" id="UP000199529">
    <property type="component" value="Unassembled WGS sequence"/>
</dbReference>
<evidence type="ECO:0000256" key="4">
    <source>
        <dbReference type="ARBA" id="ARBA00023139"/>
    </source>
</evidence>
<dbReference type="EMBL" id="FNOK01000002">
    <property type="protein sequence ID" value="SDW22696.1"/>
    <property type="molecule type" value="Genomic_DNA"/>
</dbReference>
<keyword evidence="9" id="KW-1185">Reference proteome</keyword>
<evidence type="ECO:0000256" key="7">
    <source>
        <dbReference type="SAM" id="SignalP"/>
    </source>
</evidence>
<dbReference type="AlphaFoldDB" id="A0A1H2RTA2"/>
<evidence type="ECO:0000256" key="3">
    <source>
        <dbReference type="ARBA" id="ARBA00023136"/>
    </source>
</evidence>
<evidence type="ECO:0000256" key="5">
    <source>
        <dbReference type="ARBA" id="ARBA00023288"/>
    </source>
</evidence>
<sequence>MRRRLVGALPLLAALLVGCGAPPSAPADQPAPTAPSTRTTAQPAPAPDPFDLAAALALIEGQGFTPDPPEGRLNGPIRAIHAICTGSANGRCQAVFFFDGQQLVHRVDVGLVNILSQDGKAVRVEFPVYAAGDPSCCPSGTPTQHTITVQNGRLDAQPPVGFEPNYPGDY</sequence>
<feature type="region of interest" description="Disordered" evidence="6">
    <location>
        <begin position="24"/>
        <end position="46"/>
    </location>
</feature>
<reference evidence="9" key="1">
    <citation type="submission" date="2016-10" db="EMBL/GenBank/DDBJ databases">
        <authorList>
            <person name="Varghese N."/>
            <person name="Submissions S."/>
        </authorList>
    </citation>
    <scope>NUCLEOTIDE SEQUENCE [LARGE SCALE GENOMIC DNA]</scope>
    <source>
        <strain evidence="9">CGMCC 4.3530</strain>
    </source>
</reference>
<accession>A0A1H2RTA2</accession>
<keyword evidence="1" id="KW-1003">Cell membrane</keyword>
<name>A0A1H2RTA2_9PSEU</name>
<proteinExistence type="predicted"/>
<evidence type="ECO:0000313" key="9">
    <source>
        <dbReference type="Proteomes" id="UP000199529"/>
    </source>
</evidence>
<keyword evidence="4" id="KW-0564">Palmitate</keyword>
<feature type="chain" id="PRO_5011444694" evidence="7">
    <location>
        <begin position="28"/>
        <end position="170"/>
    </location>
</feature>
<keyword evidence="5 8" id="KW-0449">Lipoprotein</keyword>
<dbReference type="InterPro" id="IPR025971">
    <property type="entry name" value="LppP/LprE"/>
</dbReference>